<organism evidence="1 2">
    <name type="scientific">Legionella qingyii</name>
    <dbReference type="NCBI Taxonomy" id="2184757"/>
    <lineage>
        <taxon>Bacteria</taxon>
        <taxon>Pseudomonadati</taxon>
        <taxon>Pseudomonadota</taxon>
        <taxon>Gammaproteobacteria</taxon>
        <taxon>Legionellales</taxon>
        <taxon>Legionellaceae</taxon>
        <taxon>Legionella</taxon>
    </lineage>
</organism>
<evidence type="ECO:0000313" key="1">
    <source>
        <dbReference type="EMBL" id="PWY56154.1"/>
    </source>
</evidence>
<protein>
    <submittedName>
        <fullName evidence="1">Uncharacterized protein</fullName>
    </submittedName>
</protein>
<accession>A0A317U279</accession>
<name>A0A317U279_9GAMM</name>
<dbReference type="AlphaFoldDB" id="A0A317U279"/>
<reference evidence="1 2" key="1">
    <citation type="submission" date="2018-05" db="EMBL/GenBank/DDBJ databases">
        <title>Legionella qingyii sp.nov., whole genome shotgun sequence.</title>
        <authorList>
            <person name="Wu H."/>
            <person name="Zhu Q."/>
            <person name="Hu C."/>
        </authorList>
    </citation>
    <scope>NUCLEOTIDE SEQUENCE [LARGE SCALE GENOMIC DNA]</scope>
    <source>
        <strain evidence="1 2">HEB18</strain>
    </source>
</reference>
<gene>
    <name evidence="1" type="ORF">DGG96_08405</name>
</gene>
<evidence type="ECO:0000313" key="2">
    <source>
        <dbReference type="Proteomes" id="UP000247152"/>
    </source>
</evidence>
<sequence>MSGNGGVELEIVGLVAEVVLRVEQVGVDVLISVSIQHKGRKVELVSFKEPPVVCFIKSEADRNLNIRFHVLADIMDKAD</sequence>
<dbReference type="Proteomes" id="UP000247152">
    <property type="component" value="Unassembled WGS sequence"/>
</dbReference>
<comment type="caution">
    <text evidence="1">The sequence shown here is derived from an EMBL/GenBank/DDBJ whole genome shotgun (WGS) entry which is preliminary data.</text>
</comment>
<proteinExistence type="predicted"/>
<dbReference type="RefSeq" id="WP_110142283.1">
    <property type="nucleotide sequence ID" value="NZ_QHJG01000011.1"/>
</dbReference>
<dbReference type="EMBL" id="QHJG01000011">
    <property type="protein sequence ID" value="PWY56154.1"/>
    <property type="molecule type" value="Genomic_DNA"/>
</dbReference>